<accession>A0A0B6X0H5</accession>
<evidence type="ECO:0000313" key="3">
    <source>
        <dbReference type="EMBL" id="CDM66841.1"/>
    </source>
</evidence>
<gene>
    <name evidence="3" type="ORF">PYK22_02880</name>
</gene>
<feature type="signal peptide" evidence="2">
    <location>
        <begin position="1"/>
        <end position="23"/>
    </location>
</feature>
<dbReference type="EMBL" id="CBXV010000008">
    <property type="protein sequence ID" value="CDM66841.1"/>
    <property type="molecule type" value="Genomic_DNA"/>
</dbReference>
<evidence type="ECO:0000256" key="1">
    <source>
        <dbReference type="SAM" id="Phobius"/>
    </source>
</evidence>
<keyword evidence="1" id="KW-0472">Membrane</keyword>
<evidence type="ECO:0000256" key="2">
    <source>
        <dbReference type="SAM" id="SignalP"/>
    </source>
</evidence>
<dbReference type="InterPro" id="IPR046534">
    <property type="entry name" value="DUF6599"/>
</dbReference>
<reference evidence="3 4" key="1">
    <citation type="submission" date="2013-12" db="EMBL/GenBank/DDBJ databases">
        <authorList>
            <person name="Stott M."/>
        </authorList>
    </citation>
    <scope>NUCLEOTIDE SEQUENCE [LARGE SCALE GENOMIC DNA]</scope>
    <source>
        <strain evidence="3 4">K22</strain>
    </source>
</reference>
<dbReference type="RefSeq" id="WP_157770905.1">
    <property type="nucleotide sequence ID" value="NZ_CBXV010000008.1"/>
</dbReference>
<reference evidence="3 4" key="2">
    <citation type="submission" date="2015-01" db="EMBL/GenBank/DDBJ databases">
        <title>Complete genome sequence of Pyrinomonas methylaliphatogenes type strain K22T.</title>
        <authorList>
            <person name="Lee K.C.Y."/>
            <person name="Power J.F."/>
            <person name="Dunfield P.F."/>
            <person name="Morgan X.C."/>
            <person name="Huttenhower C."/>
            <person name="Stott M.B."/>
        </authorList>
    </citation>
    <scope>NUCLEOTIDE SEQUENCE [LARGE SCALE GENOMIC DNA]</scope>
    <source>
        <strain evidence="3 4">K22</strain>
    </source>
</reference>
<dbReference type="Proteomes" id="UP000031518">
    <property type="component" value="Unassembled WGS sequence"/>
</dbReference>
<protein>
    <submittedName>
        <fullName evidence="3">Uncharacterized protein</fullName>
    </submittedName>
</protein>
<keyword evidence="2" id="KW-0732">Signal</keyword>
<keyword evidence="4" id="KW-1185">Reference proteome</keyword>
<name>A0A0B6X0H5_9BACT</name>
<organism evidence="3 4">
    <name type="scientific">Pyrinomonas methylaliphatogenes</name>
    <dbReference type="NCBI Taxonomy" id="454194"/>
    <lineage>
        <taxon>Bacteria</taxon>
        <taxon>Pseudomonadati</taxon>
        <taxon>Acidobacteriota</taxon>
        <taxon>Blastocatellia</taxon>
        <taxon>Blastocatellales</taxon>
        <taxon>Pyrinomonadaceae</taxon>
        <taxon>Pyrinomonas</taxon>
    </lineage>
</organism>
<feature type="transmembrane region" description="Helical" evidence="1">
    <location>
        <begin position="318"/>
        <end position="339"/>
    </location>
</feature>
<proteinExistence type="predicted"/>
<keyword evidence="1" id="KW-1133">Transmembrane helix</keyword>
<evidence type="ECO:0000313" key="4">
    <source>
        <dbReference type="Proteomes" id="UP000031518"/>
    </source>
</evidence>
<keyword evidence="1" id="KW-0812">Transmembrane</keyword>
<dbReference type="Pfam" id="PF20244">
    <property type="entry name" value="DUF6599"/>
    <property type="match status" value="1"/>
</dbReference>
<sequence length="379" mass="41560" precursor="true">MTFHLRVPSFIICALLLSLPVSGAGEAANFLPDRIGEFQAAGSPRGGAFEDYPLAEFPVLDTVKRIYLDQARAPYSVTLVRLRTEPAAYALLTSVADRLRQREAVVGSDQIGTWGVMTPSEVAFFKGTCFVLVSKAKLGTPEALRSLARGLAEKLDRGEGDIPPLVRHLPDWESAQNRAVFTLSLGELQAAAGHRPALEALSFDGGTEAITASYGPARLVIVEHTTPQFAADNDRRIIEHLKNLRAIGAPLPSLYRRIGNYAVFVFDAPDEGFARRLADAIRYEQVVRWLGPNPRAWERWERAYNRMTASVVVTTLKVTGLALILCLSIGSVLGGVVFFRRRARAAKFKNYTDAGDMVRLNIDELTAQTDPTRLLGPAK</sequence>
<dbReference type="AlphaFoldDB" id="A0A0B6X0H5"/>
<feature type="chain" id="PRO_5002123102" evidence="2">
    <location>
        <begin position="24"/>
        <end position="379"/>
    </location>
</feature>